<dbReference type="GeneID" id="108950261"/>
<dbReference type="GO" id="GO:0005886">
    <property type="term" value="C:plasma membrane"/>
    <property type="evidence" value="ECO:0000318"/>
    <property type="project" value="GO_Central"/>
</dbReference>
<feature type="active site" evidence="11">
    <location>
        <position position="62"/>
    </location>
</feature>
<feature type="chain" id="PRO_5015091094" evidence="14">
    <location>
        <begin position="21"/>
        <end position="466"/>
    </location>
</feature>
<keyword evidence="7 12" id="KW-0378">Hydrolase</keyword>
<reference evidence="16" key="3">
    <citation type="submission" date="2025-09" db="UniProtKB">
        <authorList>
            <consortium name="Ensembl"/>
        </authorList>
    </citation>
    <scope>IDENTIFICATION</scope>
</reference>
<evidence type="ECO:0000259" key="15">
    <source>
        <dbReference type="PROSITE" id="PS51767"/>
    </source>
</evidence>
<feature type="active site" evidence="11">
    <location>
        <position position="254"/>
    </location>
</feature>
<organism evidence="16 17">
    <name type="scientific">Ciona intestinalis</name>
    <name type="common">Transparent sea squirt</name>
    <name type="synonym">Ascidia intestinalis</name>
    <dbReference type="NCBI Taxonomy" id="7719"/>
    <lineage>
        <taxon>Eukaryota</taxon>
        <taxon>Metazoa</taxon>
        <taxon>Chordata</taxon>
        <taxon>Tunicata</taxon>
        <taxon>Ascidiacea</taxon>
        <taxon>Phlebobranchia</taxon>
        <taxon>Cionidae</taxon>
        <taxon>Ciona</taxon>
    </lineage>
</organism>
<keyword evidence="9 13" id="KW-0472">Membrane</keyword>
<dbReference type="HOGENOM" id="CLU_039009_0_0_1"/>
<dbReference type="Pfam" id="PF00026">
    <property type="entry name" value="Asp"/>
    <property type="match status" value="1"/>
</dbReference>
<dbReference type="GO" id="GO:0004190">
    <property type="term" value="F:aspartic-type endopeptidase activity"/>
    <property type="evidence" value="ECO:0007669"/>
    <property type="project" value="UniProtKB-KW"/>
</dbReference>
<evidence type="ECO:0000256" key="4">
    <source>
        <dbReference type="ARBA" id="ARBA00022692"/>
    </source>
</evidence>
<evidence type="ECO:0000256" key="14">
    <source>
        <dbReference type="SAM" id="SignalP"/>
    </source>
</evidence>
<evidence type="ECO:0000256" key="3">
    <source>
        <dbReference type="ARBA" id="ARBA00022670"/>
    </source>
</evidence>
<dbReference type="InParanoid" id="F6TSI9"/>
<comment type="similarity">
    <text evidence="2 12">Belongs to the peptidase A1 family.</text>
</comment>
<evidence type="ECO:0000256" key="8">
    <source>
        <dbReference type="ARBA" id="ARBA00022989"/>
    </source>
</evidence>
<dbReference type="KEGG" id="cin:108950261"/>
<sequence length="466" mass="51856">MEFNFGNLLFMAVLLCMGDAKIRIPLRYKRASANNLKGTTVTGYYITVNLGTPPQTFNVIVDTGSSNFAVSGTKTSFSDSFYNKALSNTSIDTTLPTVDVHYTEGWWKGNIVSDLLTIPSANLIQPVRVHVADISETKNFFINESQWIGILGLAYSSLVLPKNGGLWSVMHDIVEQTTLEDILSMQLCSTPTRDETQGVLLFGEWDSSLATGQIYWTRIVKQWYYDILITGLKVGDTMIEVDCEELNNDRTIVDSGTTNLRLPQKVYNLVVSVIKTKLVKDDFDDDFYDGTKMFCTSEPNVLFSWFPNLSIFLPSTEANKTIELTVFPQSYLQLTEGLVTETLLGRSCYKFAIFPSTSGSVLGTVVMEQYYVVFDRGNNTVGFATSKCAVLPTTSIQIRNGWINSTSCQYISHSVKSPLTLAAYIVLGLFCICLLPVCFLIAYNFFRKRSPGIGCCSGSYNQLNDT</sequence>
<evidence type="ECO:0000256" key="12">
    <source>
        <dbReference type="RuleBase" id="RU000454"/>
    </source>
</evidence>
<accession>F6TSI9</accession>
<dbReference type="PRINTS" id="PR01815">
    <property type="entry name" value="BACEFAMILY"/>
</dbReference>
<dbReference type="InterPro" id="IPR009119">
    <property type="entry name" value="BACE"/>
</dbReference>
<accession>A0A1W5BKS0</accession>
<dbReference type="Proteomes" id="UP000008144">
    <property type="component" value="Unassembled WGS sequence"/>
</dbReference>
<dbReference type="FunFam" id="2.40.70.10:FF:000007">
    <property type="entry name" value="Beta-secretase 1"/>
    <property type="match status" value="1"/>
</dbReference>
<evidence type="ECO:0000256" key="1">
    <source>
        <dbReference type="ARBA" id="ARBA00004479"/>
    </source>
</evidence>
<evidence type="ECO:0000256" key="10">
    <source>
        <dbReference type="ARBA" id="ARBA00023145"/>
    </source>
</evidence>
<dbReference type="GO" id="GO:0005768">
    <property type="term" value="C:endosome"/>
    <property type="evidence" value="ECO:0000318"/>
    <property type="project" value="GO_Central"/>
</dbReference>
<dbReference type="AlphaFoldDB" id="F6TSI9"/>
<dbReference type="PROSITE" id="PS00141">
    <property type="entry name" value="ASP_PROTEASE"/>
    <property type="match status" value="1"/>
</dbReference>
<dbReference type="InterPro" id="IPR001461">
    <property type="entry name" value="Aspartic_peptidase_A1"/>
</dbReference>
<dbReference type="GO" id="GO:0006509">
    <property type="term" value="P:membrane protein ectodomain proteolysis"/>
    <property type="evidence" value="ECO:0000318"/>
    <property type="project" value="GO_Central"/>
</dbReference>
<dbReference type="PANTHER" id="PTHR47965">
    <property type="entry name" value="ASPARTYL PROTEASE-RELATED"/>
    <property type="match status" value="1"/>
</dbReference>
<dbReference type="Gene3D" id="2.40.70.10">
    <property type="entry name" value="Acid Proteases"/>
    <property type="match status" value="2"/>
</dbReference>
<dbReference type="InterPro" id="IPR033121">
    <property type="entry name" value="PEPTIDASE_A1"/>
</dbReference>
<reference evidence="17" key="1">
    <citation type="journal article" date="2002" name="Science">
        <title>The draft genome of Ciona intestinalis: insights into chordate and vertebrate origins.</title>
        <authorList>
            <person name="Dehal P."/>
            <person name="Satou Y."/>
            <person name="Campbell R.K."/>
            <person name="Chapman J."/>
            <person name="Degnan B."/>
            <person name="De Tomaso A."/>
            <person name="Davidson B."/>
            <person name="Di Gregorio A."/>
            <person name="Gelpke M."/>
            <person name="Goodstein D.M."/>
            <person name="Harafuji N."/>
            <person name="Hastings K.E."/>
            <person name="Ho I."/>
            <person name="Hotta K."/>
            <person name="Huang W."/>
            <person name="Kawashima T."/>
            <person name="Lemaire P."/>
            <person name="Martinez D."/>
            <person name="Meinertzhagen I.A."/>
            <person name="Necula S."/>
            <person name="Nonaka M."/>
            <person name="Putnam N."/>
            <person name="Rash S."/>
            <person name="Saiga H."/>
            <person name="Satake M."/>
            <person name="Terry A."/>
            <person name="Yamada L."/>
            <person name="Wang H.G."/>
            <person name="Awazu S."/>
            <person name="Azumi K."/>
            <person name="Boore J."/>
            <person name="Branno M."/>
            <person name="Chin-Bow S."/>
            <person name="DeSantis R."/>
            <person name="Doyle S."/>
            <person name="Francino P."/>
            <person name="Keys D.N."/>
            <person name="Haga S."/>
            <person name="Hayashi H."/>
            <person name="Hino K."/>
            <person name="Imai K.S."/>
            <person name="Inaba K."/>
            <person name="Kano S."/>
            <person name="Kobayashi K."/>
            <person name="Kobayashi M."/>
            <person name="Lee B.I."/>
            <person name="Makabe K.W."/>
            <person name="Manohar C."/>
            <person name="Matassi G."/>
            <person name="Medina M."/>
            <person name="Mochizuki Y."/>
            <person name="Mount S."/>
            <person name="Morishita T."/>
            <person name="Miura S."/>
            <person name="Nakayama A."/>
            <person name="Nishizaka S."/>
            <person name="Nomoto H."/>
            <person name="Ohta F."/>
            <person name="Oishi K."/>
            <person name="Rigoutsos I."/>
            <person name="Sano M."/>
            <person name="Sasaki A."/>
            <person name="Sasakura Y."/>
            <person name="Shoguchi E."/>
            <person name="Shin-i T."/>
            <person name="Spagnuolo A."/>
            <person name="Stainier D."/>
            <person name="Suzuki M.M."/>
            <person name="Tassy O."/>
            <person name="Takatori N."/>
            <person name="Tokuoka M."/>
            <person name="Yagi K."/>
            <person name="Yoshizaki F."/>
            <person name="Wada S."/>
            <person name="Zhang C."/>
            <person name="Hyatt P.D."/>
            <person name="Larimer F."/>
            <person name="Detter C."/>
            <person name="Doggett N."/>
            <person name="Glavina T."/>
            <person name="Hawkins T."/>
            <person name="Richardson P."/>
            <person name="Lucas S."/>
            <person name="Kohara Y."/>
            <person name="Levine M."/>
            <person name="Satoh N."/>
            <person name="Rokhsar D.S."/>
        </authorList>
    </citation>
    <scope>NUCLEOTIDE SEQUENCE [LARGE SCALE GENOMIC DNA]</scope>
</reference>
<keyword evidence="10" id="KW-0865">Zymogen</keyword>
<reference evidence="16" key="2">
    <citation type="submission" date="2025-08" db="UniProtKB">
        <authorList>
            <consortium name="Ensembl"/>
        </authorList>
    </citation>
    <scope>IDENTIFICATION</scope>
</reference>
<keyword evidence="3 12" id="KW-0645">Protease</keyword>
<dbReference type="GO" id="GO:0005802">
    <property type="term" value="C:trans-Golgi network"/>
    <property type="evidence" value="ECO:0000318"/>
    <property type="project" value="GO_Central"/>
</dbReference>
<feature type="signal peptide" evidence="14">
    <location>
        <begin position="1"/>
        <end position="20"/>
    </location>
</feature>
<keyword evidence="4 13" id="KW-0812">Transmembrane</keyword>
<evidence type="ECO:0000256" key="13">
    <source>
        <dbReference type="SAM" id="Phobius"/>
    </source>
</evidence>
<dbReference type="RefSeq" id="XP_018671056.1">
    <property type="nucleotide sequence ID" value="XM_018815511.1"/>
</dbReference>
<name>F6TSI9_CIOIN</name>
<evidence type="ECO:0000256" key="5">
    <source>
        <dbReference type="ARBA" id="ARBA00022729"/>
    </source>
</evidence>
<dbReference type="PROSITE" id="PS51767">
    <property type="entry name" value="PEPTIDASE_A1"/>
    <property type="match status" value="1"/>
</dbReference>
<keyword evidence="5 14" id="KW-0732">Signal</keyword>
<dbReference type="OMA" id="CYKFAIF"/>
<evidence type="ECO:0000256" key="7">
    <source>
        <dbReference type="ARBA" id="ARBA00022801"/>
    </source>
</evidence>
<comment type="subcellular location">
    <subcellularLocation>
        <location evidence="1">Membrane</location>
        <topology evidence="1">Single-pass type I membrane protein</topology>
    </subcellularLocation>
</comment>
<dbReference type="InterPro" id="IPR021109">
    <property type="entry name" value="Peptidase_aspartic_dom_sf"/>
</dbReference>
<dbReference type="OrthoDB" id="2747330at2759"/>
<feature type="transmembrane region" description="Helical" evidence="13">
    <location>
        <begin position="421"/>
        <end position="443"/>
    </location>
</feature>
<dbReference type="GO" id="GO:0050435">
    <property type="term" value="P:amyloid-beta metabolic process"/>
    <property type="evidence" value="ECO:0000318"/>
    <property type="project" value="GO_Central"/>
</dbReference>
<evidence type="ECO:0000256" key="2">
    <source>
        <dbReference type="ARBA" id="ARBA00007447"/>
    </source>
</evidence>
<evidence type="ECO:0000313" key="17">
    <source>
        <dbReference type="Proteomes" id="UP000008144"/>
    </source>
</evidence>
<dbReference type="STRING" id="7719.ENSCINP00000008898"/>
<protein>
    <submittedName>
        <fullName evidence="16">Beta-secretase 1-like</fullName>
    </submittedName>
</protein>
<keyword evidence="6 12" id="KW-0064">Aspartyl protease</keyword>
<keyword evidence="17" id="KW-1185">Reference proteome</keyword>
<dbReference type="SUPFAM" id="SSF50630">
    <property type="entry name" value="Acid proteases"/>
    <property type="match status" value="1"/>
</dbReference>
<proteinExistence type="inferred from homology"/>
<evidence type="ECO:0000256" key="11">
    <source>
        <dbReference type="PIRSR" id="PIRSR601461-1"/>
    </source>
</evidence>
<evidence type="ECO:0000256" key="9">
    <source>
        <dbReference type="ARBA" id="ARBA00023136"/>
    </source>
</evidence>
<keyword evidence="8 13" id="KW-1133">Transmembrane helix</keyword>
<dbReference type="PANTHER" id="PTHR47965:SF12">
    <property type="entry name" value="ASPARTIC PROTEINASE 3-RELATED"/>
    <property type="match status" value="1"/>
</dbReference>
<feature type="domain" description="Peptidase A1" evidence="15">
    <location>
        <begin position="44"/>
        <end position="384"/>
    </location>
</feature>
<gene>
    <name evidence="16" type="primary">LOC108950261</name>
</gene>
<dbReference type="PRINTS" id="PR00792">
    <property type="entry name" value="PEPSIN"/>
</dbReference>
<evidence type="ECO:0000256" key="6">
    <source>
        <dbReference type="ARBA" id="ARBA00022750"/>
    </source>
</evidence>
<dbReference type="InterPro" id="IPR001969">
    <property type="entry name" value="Aspartic_peptidase_AS"/>
</dbReference>
<dbReference type="Ensembl" id="ENSCINT00000008898.3">
    <property type="protein sequence ID" value="ENSCINP00000008898.3"/>
    <property type="gene ID" value="ENSCING00000004309.3"/>
</dbReference>
<evidence type="ECO:0000313" key="16">
    <source>
        <dbReference type="Ensembl" id="ENSCINP00000008898.3"/>
    </source>
</evidence>